<reference evidence="2" key="1">
    <citation type="journal article" date="2022" name="Plant J.">
        <title>Strategies of tolerance reflected in two North American maple genomes.</title>
        <authorList>
            <person name="McEvoy S.L."/>
            <person name="Sezen U.U."/>
            <person name="Trouern-Trend A."/>
            <person name="McMahon S.M."/>
            <person name="Schaberg P.G."/>
            <person name="Yang J."/>
            <person name="Wegrzyn J.L."/>
            <person name="Swenson N.G."/>
        </authorList>
    </citation>
    <scope>NUCLEOTIDE SEQUENCE</scope>
    <source>
        <strain evidence="2">91603</strain>
    </source>
</reference>
<name>A0AAD5J6W5_ACENE</name>
<dbReference type="EMBL" id="JAJSOW010000100">
    <property type="protein sequence ID" value="KAI9186643.1"/>
    <property type="molecule type" value="Genomic_DNA"/>
</dbReference>
<evidence type="ECO:0000256" key="1">
    <source>
        <dbReference type="SAM" id="MobiDB-lite"/>
    </source>
</evidence>
<organism evidence="2 3">
    <name type="scientific">Acer negundo</name>
    <name type="common">Box elder</name>
    <dbReference type="NCBI Taxonomy" id="4023"/>
    <lineage>
        <taxon>Eukaryota</taxon>
        <taxon>Viridiplantae</taxon>
        <taxon>Streptophyta</taxon>
        <taxon>Embryophyta</taxon>
        <taxon>Tracheophyta</taxon>
        <taxon>Spermatophyta</taxon>
        <taxon>Magnoliopsida</taxon>
        <taxon>eudicotyledons</taxon>
        <taxon>Gunneridae</taxon>
        <taxon>Pentapetalae</taxon>
        <taxon>rosids</taxon>
        <taxon>malvids</taxon>
        <taxon>Sapindales</taxon>
        <taxon>Sapindaceae</taxon>
        <taxon>Hippocastanoideae</taxon>
        <taxon>Acereae</taxon>
        <taxon>Acer</taxon>
    </lineage>
</organism>
<reference evidence="2" key="2">
    <citation type="submission" date="2023-02" db="EMBL/GenBank/DDBJ databases">
        <authorList>
            <person name="Swenson N.G."/>
            <person name="Wegrzyn J.L."/>
            <person name="Mcevoy S.L."/>
        </authorList>
    </citation>
    <scope>NUCLEOTIDE SEQUENCE</scope>
    <source>
        <strain evidence="2">91603</strain>
        <tissue evidence="2">Leaf</tissue>
    </source>
</reference>
<dbReference type="AlphaFoldDB" id="A0AAD5J6W5"/>
<feature type="region of interest" description="Disordered" evidence="1">
    <location>
        <begin position="41"/>
        <end position="61"/>
    </location>
</feature>
<comment type="caution">
    <text evidence="2">The sequence shown here is derived from an EMBL/GenBank/DDBJ whole genome shotgun (WGS) entry which is preliminary data.</text>
</comment>
<gene>
    <name evidence="2" type="ORF">LWI28_019395</name>
</gene>
<keyword evidence="3" id="KW-1185">Reference proteome</keyword>
<dbReference type="Proteomes" id="UP001064489">
    <property type="component" value="Chromosome 3"/>
</dbReference>
<evidence type="ECO:0000313" key="2">
    <source>
        <dbReference type="EMBL" id="KAI9186643.1"/>
    </source>
</evidence>
<sequence length="182" mass="19955">MARDQATSSQHRFGGNNIIYHLNQAGLTVFQPRLFMAQDQGNNVKPPVQLQQHHGTSQSSRFDGHLTMAVHGSKSGNIKPPPVRQQQHHGTSKLSLFDGLSTRAVHGSMSYSSSLQDNLPFVSAVTAVRLYPLAVVPPSTHHGVRRQSLPVAIHFSYNRGSVMSSCLTTIKYRAAKADKKAF</sequence>
<evidence type="ECO:0000313" key="3">
    <source>
        <dbReference type="Proteomes" id="UP001064489"/>
    </source>
</evidence>
<protein>
    <submittedName>
        <fullName evidence="2">Uncharacterized protein</fullName>
    </submittedName>
</protein>
<accession>A0AAD5J6W5</accession>
<proteinExistence type="predicted"/>